<dbReference type="AlphaFoldDB" id="A0A1M7Y750"/>
<dbReference type="SUPFAM" id="SSF55729">
    <property type="entry name" value="Acyl-CoA N-acyltransferases (Nat)"/>
    <property type="match status" value="1"/>
</dbReference>
<dbReference type="Gene3D" id="3.40.630.30">
    <property type="match status" value="1"/>
</dbReference>
<dbReference type="Pfam" id="PF00583">
    <property type="entry name" value="Acetyltransf_1"/>
    <property type="match status" value="1"/>
</dbReference>
<evidence type="ECO:0000313" key="4">
    <source>
        <dbReference type="Proteomes" id="UP000184603"/>
    </source>
</evidence>
<dbReference type="EMBL" id="FRFE01000010">
    <property type="protein sequence ID" value="SHO48463.1"/>
    <property type="molecule type" value="Genomic_DNA"/>
</dbReference>
<organism evidence="3 4">
    <name type="scientific">Desulfopila aestuarii DSM 18488</name>
    <dbReference type="NCBI Taxonomy" id="1121416"/>
    <lineage>
        <taxon>Bacteria</taxon>
        <taxon>Pseudomonadati</taxon>
        <taxon>Thermodesulfobacteriota</taxon>
        <taxon>Desulfobulbia</taxon>
        <taxon>Desulfobulbales</taxon>
        <taxon>Desulfocapsaceae</taxon>
        <taxon>Desulfopila</taxon>
    </lineage>
</organism>
<evidence type="ECO:0000256" key="1">
    <source>
        <dbReference type="ARBA" id="ARBA00022679"/>
    </source>
</evidence>
<dbReference type="PANTHER" id="PTHR13947">
    <property type="entry name" value="GNAT FAMILY N-ACETYLTRANSFERASE"/>
    <property type="match status" value="1"/>
</dbReference>
<dbReference type="PROSITE" id="PS51186">
    <property type="entry name" value="GNAT"/>
    <property type="match status" value="1"/>
</dbReference>
<evidence type="ECO:0000259" key="2">
    <source>
        <dbReference type="PROSITE" id="PS51186"/>
    </source>
</evidence>
<dbReference type="InterPro" id="IPR050769">
    <property type="entry name" value="NAT_camello-type"/>
</dbReference>
<feature type="domain" description="N-acetyltransferase" evidence="2">
    <location>
        <begin position="4"/>
        <end position="151"/>
    </location>
</feature>
<dbReference type="InterPro" id="IPR000182">
    <property type="entry name" value="GNAT_dom"/>
</dbReference>
<dbReference type="GO" id="GO:0008080">
    <property type="term" value="F:N-acetyltransferase activity"/>
    <property type="evidence" value="ECO:0007669"/>
    <property type="project" value="InterPro"/>
</dbReference>
<dbReference type="STRING" id="1121416.SAMN02745220_02312"/>
<gene>
    <name evidence="3" type="ORF">SAMN02745220_02312</name>
</gene>
<dbReference type="PANTHER" id="PTHR13947:SF37">
    <property type="entry name" value="LD18367P"/>
    <property type="match status" value="1"/>
</dbReference>
<sequence>MSLMKLVRTDSNNPAFRDLTRKLDAELHARYGRQQAQYDRHNVVDLVKTVIGYIDEMPIACGCLKLIASQTVELKRMYVDQKHRKKGYAVSLLQALEAWCIELGINTMILETGKGQPEAIGLYQKCGFAITENFGPYIGNTNSVCMQKQLTSSTTTEIEK</sequence>
<reference evidence="3 4" key="1">
    <citation type="submission" date="2016-12" db="EMBL/GenBank/DDBJ databases">
        <authorList>
            <person name="Song W.-J."/>
            <person name="Kurnit D.M."/>
        </authorList>
    </citation>
    <scope>NUCLEOTIDE SEQUENCE [LARGE SCALE GENOMIC DNA]</scope>
    <source>
        <strain evidence="3 4">DSM 18488</strain>
    </source>
</reference>
<evidence type="ECO:0000313" key="3">
    <source>
        <dbReference type="EMBL" id="SHO48463.1"/>
    </source>
</evidence>
<dbReference type="CDD" id="cd04301">
    <property type="entry name" value="NAT_SF"/>
    <property type="match status" value="1"/>
</dbReference>
<dbReference type="Proteomes" id="UP000184603">
    <property type="component" value="Unassembled WGS sequence"/>
</dbReference>
<proteinExistence type="predicted"/>
<name>A0A1M7Y750_9BACT</name>
<accession>A0A1M7Y750</accession>
<keyword evidence="4" id="KW-1185">Reference proteome</keyword>
<protein>
    <submittedName>
        <fullName evidence="3">Acetyltransferase (GNAT) family protein</fullName>
    </submittedName>
</protein>
<keyword evidence="1 3" id="KW-0808">Transferase</keyword>
<dbReference type="InterPro" id="IPR016181">
    <property type="entry name" value="Acyl_CoA_acyltransferase"/>
</dbReference>